<reference evidence="6" key="1">
    <citation type="submission" date="2022-04" db="EMBL/GenBank/DDBJ databases">
        <title>Roseibium sp. CAU 1639 isolated from mud.</title>
        <authorList>
            <person name="Kim W."/>
        </authorList>
    </citation>
    <scope>NUCLEOTIDE SEQUENCE</scope>
    <source>
        <strain evidence="6">CAU 1639</strain>
    </source>
</reference>
<keyword evidence="4" id="KW-0804">Transcription</keyword>
<evidence type="ECO:0000313" key="6">
    <source>
        <dbReference type="EMBL" id="MCK7613044.1"/>
    </source>
</evidence>
<keyword evidence="3" id="KW-0238">DNA-binding</keyword>
<comment type="caution">
    <text evidence="6">The sequence shown here is derived from an EMBL/GenBank/DDBJ whole genome shotgun (WGS) entry which is preliminary data.</text>
</comment>
<dbReference type="Pfam" id="PF00126">
    <property type="entry name" value="HTH_1"/>
    <property type="match status" value="1"/>
</dbReference>
<dbReference type="SUPFAM" id="SSF46785">
    <property type="entry name" value="Winged helix' DNA-binding domain"/>
    <property type="match status" value="1"/>
</dbReference>
<proteinExistence type="inferred from homology"/>
<evidence type="ECO:0000256" key="3">
    <source>
        <dbReference type="ARBA" id="ARBA00023125"/>
    </source>
</evidence>
<evidence type="ECO:0000256" key="2">
    <source>
        <dbReference type="ARBA" id="ARBA00023015"/>
    </source>
</evidence>
<comment type="similarity">
    <text evidence="1">Belongs to the LysR transcriptional regulatory family.</text>
</comment>
<keyword evidence="7" id="KW-1185">Reference proteome</keyword>
<dbReference type="Gene3D" id="3.40.190.290">
    <property type="match status" value="1"/>
</dbReference>
<keyword evidence="2" id="KW-0805">Transcription regulation</keyword>
<dbReference type="InterPro" id="IPR036390">
    <property type="entry name" value="WH_DNA-bd_sf"/>
</dbReference>
<dbReference type="CDD" id="cd08422">
    <property type="entry name" value="PBP2_CrgA_like"/>
    <property type="match status" value="1"/>
</dbReference>
<feature type="domain" description="HTH lysR-type" evidence="5">
    <location>
        <begin position="1"/>
        <end position="58"/>
    </location>
</feature>
<dbReference type="Gene3D" id="1.10.10.10">
    <property type="entry name" value="Winged helix-like DNA-binding domain superfamily/Winged helix DNA-binding domain"/>
    <property type="match status" value="1"/>
</dbReference>
<dbReference type="Proteomes" id="UP001431221">
    <property type="component" value="Unassembled WGS sequence"/>
</dbReference>
<protein>
    <submittedName>
        <fullName evidence="6">LysR family transcriptional regulator</fullName>
    </submittedName>
</protein>
<gene>
    <name evidence="6" type="ORF">M0H32_12780</name>
</gene>
<dbReference type="InterPro" id="IPR036388">
    <property type="entry name" value="WH-like_DNA-bd_sf"/>
</dbReference>
<dbReference type="InterPro" id="IPR058163">
    <property type="entry name" value="LysR-type_TF_proteobact-type"/>
</dbReference>
<dbReference type="PANTHER" id="PTHR30537:SF5">
    <property type="entry name" value="HTH-TYPE TRANSCRIPTIONAL ACTIVATOR TTDR-RELATED"/>
    <property type="match status" value="1"/>
</dbReference>
<evidence type="ECO:0000259" key="5">
    <source>
        <dbReference type="PROSITE" id="PS50931"/>
    </source>
</evidence>
<organism evidence="6 7">
    <name type="scientific">Roseibium sediminicola</name>
    <dbReference type="NCBI Taxonomy" id="2933272"/>
    <lineage>
        <taxon>Bacteria</taxon>
        <taxon>Pseudomonadati</taxon>
        <taxon>Pseudomonadota</taxon>
        <taxon>Alphaproteobacteria</taxon>
        <taxon>Hyphomicrobiales</taxon>
        <taxon>Stappiaceae</taxon>
        <taxon>Roseibium</taxon>
    </lineage>
</organism>
<dbReference type="RefSeq" id="WP_248154530.1">
    <property type="nucleotide sequence ID" value="NZ_JALNMJ010000008.1"/>
</dbReference>
<dbReference type="PANTHER" id="PTHR30537">
    <property type="entry name" value="HTH-TYPE TRANSCRIPTIONAL REGULATOR"/>
    <property type="match status" value="1"/>
</dbReference>
<name>A0ABT0GUD3_9HYPH</name>
<sequence length="295" mass="32492">MLLENLKLFLRIADKGGIAAAGRELGLSPATTSERLAALEGHYGVRLFNRSTRAISLTEEGRDLLDGARRLVADSQVLEDRLKRGVDSIAGPIRLSAPLDLGRARLRAALDTFLDDHPDVTVDLHLSDGYADIAAAGFDLAIRYGDLKDSSLIVRKLADNARILCASPGYLDRYGAPEHPDDLAAHDCLLMRFGEDTDRFWPFRVDGTVRRYAVTGRRTANDGGLVRTWCLEGRGIARKSEWDIVGDLASGRLIPLLRDFEPPAVGLQVVFPKGRSHVRRVRALLEALQSEFRKG</sequence>
<evidence type="ECO:0000256" key="4">
    <source>
        <dbReference type="ARBA" id="ARBA00023163"/>
    </source>
</evidence>
<evidence type="ECO:0000256" key="1">
    <source>
        <dbReference type="ARBA" id="ARBA00009437"/>
    </source>
</evidence>
<dbReference type="InterPro" id="IPR005119">
    <property type="entry name" value="LysR_subst-bd"/>
</dbReference>
<dbReference type="PROSITE" id="PS50931">
    <property type="entry name" value="HTH_LYSR"/>
    <property type="match status" value="1"/>
</dbReference>
<dbReference type="EMBL" id="JALNMJ010000008">
    <property type="protein sequence ID" value="MCK7613044.1"/>
    <property type="molecule type" value="Genomic_DNA"/>
</dbReference>
<dbReference type="SUPFAM" id="SSF53850">
    <property type="entry name" value="Periplasmic binding protein-like II"/>
    <property type="match status" value="1"/>
</dbReference>
<dbReference type="Pfam" id="PF03466">
    <property type="entry name" value="LysR_substrate"/>
    <property type="match status" value="1"/>
</dbReference>
<accession>A0ABT0GUD3</accession>
<dbReference type="InterPro" id="IPR000847">
    <property type="entry name" value="LysR_HTH_N"/>
</dbReference>
<evidence type="ECO:0000313" key="7">
    <source>
        <dbReference type="Proteomes" id="UP001431221"/>
    </source>
</evidence>